<evidence type="ECO:0000313" key="12">
    <source>
        <dbReference type="Proteomes" id="UP000001357"/>
    </source>
</evidence>
<dbReference type="KEGG" id="mbr:MONBRDRAFT_8570"/>
<reference evidence="11 12" key="1">
    <citation type="journal article" date="2008" name="Nature">
        <title>The genome of the choanoflagellate Monosiga brevicollis and the origin of metazoans.</title>
        <authorList>
            <consortium name="JGI Sequencing"/>
            <person name="King N."/>
            <person name="Westbrook M.J."/>
            <person name="Young S.L."/>
            <person name="Kuo A."/>
            <person name="Abedin M."/>
            <person name="Chapman J."/>
            <person name="Fairclough S."/>
            <person name="Hellsten U."/>
            <person name="Isogai Y."/>
            <person name="Letunic I."/>
            <person name="Marr M."/>
            <person name="Pincus D."/>
            <person name="Putnam N."/>
            <person name="Rokas A."/>
            <person name="Wright K.J."/>
            <person name="Zuzow R."/>
            <person name="Dirks W."/>
            <person name="Good M."/>
            <person name="Goodstein D."/>
            <person name="Lemons D."/>
            <person name="Li W."/>
            <person name="Lyons J.B."/>
            <person name="Morris A."/>
            <person name="Nichols S."/>
            <person name="Richter D.J."/>
            <person name="Salamov A."/>
            <person name="Bork P."/>
            <person name="Lim W.A."/>
            <person name="Manning G."/>
            <person name="Miller W.T."/>
            <person name="McGinnis W."/>
            <person name="Shapiro H."/>
            <person name="Tjian R."/>
            <person name="Grigoriev I.V."/>
            <person name="Rokhsar D."/>
        </authorList>
    </citation>
    <scope>NUCLEOTIDE SEQUENCE [LARGE SCALE GENOMIC DNA]</scope>
    <source>
        <strain evidence="12">MX1 / ATCC 50154</strain>
    </source>
</reference>
<dbReference type="STRING" id="81824.A9V0F6"/>
<comment type="catalytic activity">
    <reaction evidence="7">
        <text>L-threonyl-[protein] + ATP = O-phospho-L-threonyl-[protein] + ADP + H(+)</text>
        <dbReference type="Rhea" id="RHEA:46608"/>
        <dbReference type="Rhea" id="RHEA-COMP:11060"/>
        <dbReference type="Rhea" id="RHEA-COMP:11605"/>
        <dbReference type="ChEBI" id="CHEBI:15378"/>
        <dbReference type="ChEBI" id="CHEBI:30013"/>
        <dbReference type="ChEBI" id="CHEBI:30616"/>
        <dbReference type="ChEBI" id="CHEBI:61977"/>
        <dbReference type="ChEBI" id="CHEBI:456216"/>
        <dbReference type="EC" id="2.7.11.1"/>
    </reaction>
</comment>
<protein>
    <recommendedName>
        <fullName evidence="1">non-specific serine/threonine protein kinase</fullName>
        <ecNumber evidence="1">2.7.11.1</ecNumber>
    </recommendedName>
</protein>
<evidence type="ECO:0000256" key="5">
    <source>
        <dbReference type="ARBA" id="ARBA00022777"/>
    </source>
</evidence>
<dbReference type="OMA" id="PCARMER"/>
<keyword evidence="3" id="KW-0808">Transferase</keyword>
<organism evidence="11 12">
    <name type="scientific">Monosiga brevicollis</name>
    <name type="common">Choanoflagellate</name>
    <dbReference type="NCBI Taxonomy" id="81824"/>
    <lineage>
        <taxon>Eukaryota</taxon>
        <taxon>Choanoflagellata</taxon>
        <taxon>Craspedida</taxon>
        <taxon>Salpingoecidae</taxon>
        <taxon>Monosiga</taxon>
    </lineage>
</organism>
<keyword evidence="6" id="KW-0067">ATP-binding</keyword>
<evidence type="ECO:0000256" key="7">
    <source>
        <dbReference type="ARBA" id="ARBA00047899"/>
    </source>
</evidence>
<dbReference type="GO" id="GO:0004672">
    <property type="term" value="F:protein kinase activity"/>
    <property type="evidence" value="ECO:0000318"/>
    <property type="project" value="GO_Central"/>
</dbReference>
<dbReference type="InterPro" id="IPR000719">
    <property type="entry name" value="Prot_kinase_dom"/>
</dbReference>
<dbReference type="EC" id="2.7.11.1" evidence="1"/>
<sequence length="557" mass="61282">MESLGEGFVRLETIGRGTFGTVYLVHSQASPLTRPSTSRHGVEALKSIDLAPLDEARRRRALNEARLLQRLRHPYIVRYRTAFLHHSHLRIVMEHCPEGDLAQAIAEQRNRGYLFRPEQVLDWLTQLLLALDYLHHECQILHRDLKSQNVFLSGRRHLKLGDFGVATCLNSPDAFATTLVGTPYYLSPEIAAGRPYNRKSDVWAAGCIFYELMTLRRAFAAHSVTELLLRVSAAKFAPPSFIYPLPMHHLLEGMLASEAAARIDTLEALTSDVLRGALRKYARAARPLLLERVGLAAPTRTPSSVTGNKDPRPGRADLRDRACHHLGFAPPPMQPTPLLEEGNVAPAAAHKPTVRRESPINATASPVQACSPIPQQLLQRSSSNNGWMIVSHPPLTEPSSPPSQTTTRGCSPVEQLTAQPSPGTAIESSRGSDAQSAVSQGSTSSAATQRQAPANVVIEFLLHQQRLNLSVAPEARAYERLEAVRALLEERVGASLAVTAHTMIEDMVYGAASNITLRQLRRVLGQQRACYLPLLVQLVYAETALRYRGPDSVTFVS</sequence>
<dbReference type="SMART" id="SM00220">
    <property type="entry name" value="S_TKc"/>
    <property type="match status" value="1"/>
</dbReference>
<dbReference type="Gene3D" id="1.10.510.10">
    <property type="entry name" value="Transferase(Phosphotransferase) domain 1"/>
    <property type="match status" value="1"/>
</dbReference>
<dbReference type="AlphaFoldDB" id="A9V0F6"/>
<feature type="compositionally biased region" description="Polar residues" evidence="9">
    <location>
        <begin position="414"/>
        <end position="449"/>
    </location>
</feature>
<dbReference type="Pfam" id="PF00069">
    <property type="entry name" value="Pkinase"/>
    <property type="match status" value="1"/>
</dbReference>
<proteinExistence type="predicted"/>
<keyword evidence="2" id="KW-0723">Serine/threonine-protein kinase</keyword>
<evidence type="ECO:0000313" key="11">
    <source>
        <dbReference type="EMBL" id="EDQ89002.1"/>
    </source>
</evidence>
<evidence type="ECO:0000256" key="1">
    <source>
        <dbReference type="ARBA" id="ARBA00012513"/>
    </source>
</evidence>
<comment type="catalytic activity">
    <reaction evidence="8">
        <text>L-seryl-[protein] + ATP = O-phospho-L-seryl-[protein] + ADP + H(+)</text>
        <dbReference type="Rhea" id="RHEA:17989"/>
        <dbReference type="Rhea" id="RHEA-COMP:9863"/>
        <dbReference type="Rhea" id="RHEA-COMP:11604"/>
        <dbReference type="ChEBI" id="CHEBI:15378"/>
        <dbReference type="ChEBI" id="CHEBI:29999"/>
        <dbReference type="ChEBI" id="CHEBI:30616"/>
        <dbReference type="ChEBI" id="CHEBI:83421"/>
        <dbReference type="ChEBI" id="CHEBI:456216"/>
        <dbReference type="EC" id="2.7.11.1"/>
    </reaction>
</comment>
<evidence type="ECO:0000256" key="4">
    <source>
        <dbReference type="ARBA" id="ARBA00022741"/>
    </source>
</evidence>
<keyword evidence="12" id="KW-1185">Reference proteome</keyword>
<dbReference type="InterPro" id="IPR051131">
    <property type="entry name" value="NEK_Ser/Thr_kinase_NIMA"/>
</dbReference>
<evidence type="ECO:0000256" key="9">
    <source>
        <dbReference type="SAM" id="MobiDB-lite"/>
    </source>
</evidence>
<name>A9V0F6_MONBE</name>
<dbReference type="GO" id="GO:0005524">
    <property type="term" value="F:ATP binding"/>
    <property type="evidence" value="ECO:0007669"/>
    <property type="project" value="UniProtKB-KW"/>
</dbReference>
<dbReference type="PANTHER" id="PTHR44899:SF3">
    <property type="entry name" value="SERINE_THREONINE-PROTEIN KINASE NEK1"/>
    <property type="match status" value="1"/>
</dbReference>
<evidence type="ECO:0000259" key="10">
    <source>
        <dbReference type="PROSITE" id="PS50011"/>
    </source>
</evidence>
<dbReference type="SUPFAM" id="SSF56112">
    <property type="entry name" value="Protein kinase-like (PK-like)"/>
    <property type="match status" value="1"/>
</dbReference>
<evidence type="ECO:0000256" key="8">
    <source>
        <dbReference type="ARBA" id="ARBA00048679"/>
    </source>
</evidence>
<dbReference type="eggNOG" id="KOG0589">
    <property type="taxonomic scope" value="Eukaryota"/>
</dbReference>
<accession>A9V0F6</accession>
<evidence type="ECO:0000256" key="2">
    <source>
        <dbReference type="ARBA" id="ARBA00022527"/>
    </source>
</evidence>
<evidence type="ECO:0000256" key="3">
    <source>
        <dbReference type="ARBA" id="ARBA00022679"/>
    </source>
</evidence>
<dbReference type="GO" id="GO:0004674">
    <property type="term" value="F:protein serine/threonine kinase activity"/>
    <property type="evidence" value="ECO:0007669"/>
    <property type="project" value="UniProtKB-KW"/>
</dbReference>
<gene>
    <name evidence="11" type="ORF">MONBRDRAFT_8570</name>
</gene>
<evidence type="ECO:0000256" key="6">
    <source>
        <dbReference type="ARBA" id="ARBA00022840"/>
    </source>
</evidence>
<dbReference type="Gene3D" id="3.30.200.20">
    <property type="entry name" value="Phosphorylase Kinase, domain 1"/>
    <property type="match status" value="1"/>
</dbReference>
<feature type="domain" description="Protein kinase" evidence="10">
    <location>
        <begin position="8"/>
        <end position="274"/>
    </location>
</feature>
<dbReference type="RefSeq" id="XP_001746107.1">
    <property type="nucleotide sequence ID" value="XM_001746055.1"/>
</dbReference>
<keyword evidence="5" id="KW-0418">Kinase</keyword>
<dbReference type="InParanoid" id="A9V0F6"/>
<dbReference type="EMBL" id="CH991552">
    <property type="protein sequence ID" value="EDQ89002.1"/>
    <property type="molecule type" value="Genomic_DNA"/>
</dbReference>
<feature type="region of interest" description="Disordered" evidence="9">
    <location>
        <begin position="348"/>
        <end position="368"/>
    </location>
</feature>
<dbReference type="GeneID" id="5891507"/>
<keyword evidence="4" id="KW-0547">Nucleotide-binding</keyword>
<dbReference type="InterPro" id="IPR008271">
    <property type="entry name" value="Ser/Thr_kinase_AS"/>
</dbReference>
<dbReference type="PANTHER" id="PTHR44899">
    <property type="entry name" value="CAMK FAMILY PROTEIN KINASE"/>
    <property type="match status" value="1"/>
</dbReference>
<feature type="region of interest" description="Disordered" evidence="9">
    <location>
        <begin position="385"/>
        <end position="449"/>
    </location>
</feature>
<dbReference type="PROSITE" id="PS50011">
    <property type="entry name" value="PROTEIN_KINASE_DOM"/>
    <property type="match status" value="1"/>
</dbReference>
<dbReference type="CDD" id="cd08215">
    <property type="entry name" value="STKc_Nek"/>
    <property type="match status" value="1"/>
</dbReference>
<dbReference type="InterPro" id="IPR011009">
    <property type="entry name" value="Kinase-like_dom_sf"/>
</dbReference>
<dbReference type="Proteomes" id="UP000001357">
    <property type="component" value="Unassembled WGS sequence"/>
</dbReference>
<dbReference type="PROSITE" id="PS00108">
    <property type="entry name" value="PROTEIN_KINASE_ST"/>
    <property type="match status" value="1"/>
</dbReference>